<name>A0A4V2JYJ9_9APHY</name>
<feature type="non-terminal residue" evidence="1">
    <location>
        <position position="1"/>
    </location>
</feature>
<dbReference type="OrthoDB" id="3227343at2759"/>
<feature type="non-terminal residue" evidence="1">
    <location>
        <position position="86"/>
    </location>
</feature>
<protein>
    <submittedName>
        <fullName evidence="1">Uncharacterized protein</fullName>
    </submittedName>
</protein>
<reference evidence="1" key="1">
    <citation type="submission" date="2019-01" db="EMBL/GenBank/DDBJ databases">
        <title>Draft genome sequences of three monokaryotic isolates of the white-rot basidiomycete fungus Dichomitus squalens.</title>
        <authorList>
            <consortium name="DOE Joint Genome Institute"/>
            <person name="Lopez S.C."/>
            <person name="Andreopoulos B."/>
            <person name="Pangilinan J."/>
            <person name="Lipzen A."/>
            <person name="Riley R."/>
            <person name="Ahrendt S."/>
            <person name="Ng V."/>
            <person name="Barry K."/>
            <person name="Daum C."/>
            <person name="Grigoriev I.V."/>
            <person name="Hilden K.S."/>
            <person name="Makela M.R."/>
            <person name="de Vries R.P."/>
        </authorList>
    </citation>
    <scope>NUCLEOTIDE SEQUENCE [LARGE SCALE GENOMIC DNA]</scope>
    <source>
        <strain evidence="1">OM18370.1</strain>
    </source>
</reference>
<accession>A0A4V2JYJ9</accession>
<dbReference type="AlphaFoldDB" id="A0A4V2JYJ9"/>
<sequence length="86" mass="9615">SFTSAMTGYALFELNYGYLPQTMAGIGLNPQMSRIRTFAQRARANLLIVHDAILTARVTQTHYANLHRQEEQDIAVGSLVFLSTQN</sequence>
<evidence type="ECO:0000313" key="1">
    <source>
        <dbReference type="EMBL" id="TBU21433.1"/>
    </source>
</evidence>
<gene>
    <name evidence="1" type="ORF">BD311DRAFT_612087</name>
</gene>
<dbReference type="EMBL" id="ML143608">
    <property type="protein sequence ID" value="TBU21433.1"/>
    <property type="molecule type" value="Genomic_DNA"/>
</dbReference>
<proteinExistence type="predicted"/>
<dbReference type="Proteomes" id="UP000292957">
    <property type="component" value="Unassembled WGS sequence"/>
</dbReference>
<organism evidence="1">
    <name type="scientific">Dichomitus squalens</name>
    <dbReference type="NCBI Taxonomy" id="114155"/>
    <lineage>
        <taxon>Eukaryota</taxon>
        <taxon>Fungi</taxon>
        <taxon>Dikarya</taxon>
        <taxon>Basidiomycota</taxon>
        <taxon>Agaricomycotina</taxon>
        <taxon>Agaricomycetes</taxon>
        <taxon>Polyporales</taxon>
        <taxon>Polyporaceae</taxon>
        <taxon>Dichomitus</taxon>
    </lineage>
</organism>